<dbReference type="EMBL" id="JACXVP010000011">
    <property type="protein sequence ID" value="KAG5578290.1"/>
    <property type="molecule type" value="Genomic_DNA"/>
</dbReference>
<feature type="domain" description="SAWADEE" evidence="2">
    <location>
        <begin position="374"/>
        <end position="487"/>
    </location>
</feature>
<evidence type="ECO:0000313" key="4">
    <source>
        <dbReference type="Proteomes" id="UP000824120"/>
    </source>
</evidence>
<dbReference type="InterPro" id="IPR032001">
    <property type="entry name" value="SAWADEE_dom"/>
</dbReference>
<feature type="non-terminal residue" evidence="3">
    <location>
        <position position="1"/>
    </location>
</feature>
<dbReference type="AlphaFoldDB" id="A0A9J5WRK6"/>
<dbReference type="Proteomes" id="UP000824120">
    <property type="component" value="Chromosome 11"/>
</dbReference>
<accession>A0A9J5WRK6</accession>
<organism evidence="3 4">
    <name type="scientific">Solanum commersonii</name>
    <name type="common">Commerson's wild potato</name>
    <name type="synonym">Commerson's nightshade</name>
    <dbReference type="NCBI Taxonomy" id="4109"/>
    <lineage>
        <taxon>Eukaryota</taxon>
        <taxon>Viridiplantae</taxon>
        <taxon>Streptophyta</taxon>
        <taxon>Embryophyta</taxon>
        <taxon>Tracheophyta</taxon>
        <taxon>Spermatophyta</taxon>
        <taxon>Magnoliopsida</taxon>
        <taxon>eudicotyledons</taxon>
        <taxon>Gunneridae</taxon>
        <taxon>Pentapetalae</taxon>
        <taxon>asterids</taxon>
        <taxon>lamiids</taxon>
        <taxon>Solanales</taxon>
        <taxon>Solanaceae</taxon>
        <taxon>Solanoideae</taxon>
        <taxon>Solaneae</taxon>
        <taxon>Solanum</taxon>
    </lineage>
</organism>
<dbReference type="Gene3D" id="2.30.30.140">
    <property type="match status" value="1"/>
</dbReference>
<proteinExistence type="predicted"/>
<keyword evidence="4" id="KW-1185">Reference proteome</keyword>
<evidence type="ECO:0000313" key="3">
    <source>
        <dbReference type="EMBL" id="KAG5578290.1"/>
    </source>
</evidence>
<dbReference type="Pfam" id="PF16719">
    <property type="entry name" value="SAWADEE"/>
    <property type="match status" value="1"/>
</dbReference>
<keyword evidence="1" id="KW-0812">Transmembrane</keyword>
<sequence length="496" mass="57716">TKLIQELFQRAFDPIIFLFTLIFWRIFSAKEFWVSFEFTVKMDLRPRKRQIQSITGFTQAESLESKGFRFSRTKIEYLKCKFSDVTHAAEVGMKIDAQVIPKRESFKYLASIIQGDGEIEDDVAHRIGVGWVKWRLLCDKNVSPRVKSKFYKMVIRSTLLYELECRKDENLKTIGRQLLQKVEKMENLLIESREQVCDSEVCKKLAKTFTRSKGRAGKSIAKWTEVQAWFQNRLVCYPSKDTSAEANQKLPDYTEGCTLNKANESSHIPKGQKDPALSDLEFEARSSKDGSWYVYRVVVRPSMFECCGMLAGEELASTKDESNGNEDVEIDVWHTRRDMIRNKDIWDKVGVGPMVDKIREARLRWFGHVKRIQYDIDTFIAHRFLNSEEPEALVRFVGFGLGEDEWVNVRKAVRERSVALENSECNKVQVGDIILCFQEGKDEEKYLEAQVIEIQKKLHDIRGCRCLFVIRYTGDDTEETIRLRRMCVRPSILGRP</sequence>
<reference evidence="3 4" key="1">
    <citation type="submission" date="2020-09" db="EMBL/GenBank/DDBJ databases">
        <title>De no assembly of potato wild relative species, Solanum commersonii.</title>
        <authorList>
            <person name="Cho K."/>
        </authorList>
    </citation>
    <scope>NUCLEOTIDE SEQUENCE [LARGE SCALE GENOMIC DNA]</scope>
    <source>
        <strain evidence="3">LZ3.2</strain>
        <tissue evidence="3">Leaf</tissue>
    </source>
</reference>
<dbReference type="InterPro" id="IPR039276">
    <property type="entry name" value="SHH1/2"/>
</dbReference>
<dbReference type="OrthoDB" id="1885884at2759"/>
<keyword evidence="1" id="KW-0472">Membrane</keyword>
<keyword evidence="1" id="KW-1133">Transmembrane helix</keyword>
<dbReference type="GO" id="GO:0003682">
    <property type="term" value="F:chromatin binding"/>
    <property type="evidence" value="ECO:0007669"/>
    <property type="project" value="InterPro"/>
</dbReference>
<feature type="transmembrane region" description="Helical" evidence="1">
    <location>
        <begin position="7"/>
        <end position="27"/>
    </location>
</feature>
<gene>
    <name evidence="3" type="ORF">H5410_058424</name>
</gene>
<dbReference type="Gene3D" id="2.40.50.40">
    <property type="match status" value="1"/>
</dbReference>
<protein>
    <recommendedName>
        <fullName evidence="2">SAWADEE domain-containing protein</fullName>
    </recommendedName>
</protein>
<evidence type="ECO:0000256" key="1">
    <source>
        <dbReference type="SAM" id="Phobius"/>
    </source>
</evidence>
<evidence type="ECO:0000259" key="2">
    <source>
        <dbReference type="Pfam" id="PF16719"/>
    </source>
</evidence>
<comment type="caution">
    <text evidence="3">The sequence shown here is derived from an EMBL/GenBank/DDBJ whole genome shotgun (WGS) entry which is preliminary data.</text>
</comment>
<dbReference type="PANTHER" id="PTHR33827">
    <property type="entry name" value="PROTEIN SAWADEE HOMEODOMAIN HOMOLOG 2"/>
    <property type="match status" value="1"/>
</dbReference>
<dbReference type="PANTHER" id="PTHR33827:SF8">
    <property type="entry name" value="PROTEIN SAWADEE HOMEODOMAIN HOMOLOG 1-LIKE ISOFORM X1"/>
    <property type="match status" value="1"/>
</dbReference>
<name>A0A9J5WRK6_SOLCO</name>